<gene>
    <name evidence="1" type="ORF">HYPDE_25258</name>
</gene>
<evidence type="ECO:0000313" key="1">
    <source>
        <dbReference type="EMBL" id="AGK56736.1"/>
    </source>
</evidence>
<organism evidence="1 2">
    <name type="scientific">Hyphomicrobium denitrificans 1NES1</name>
    <dbReference type="NCBI Taxonomy" id="670307"/>
    <lineage>
        <taxon>Bacteria</taxon>
        <taxon>Pseudomonadati</taxon>
        <taxon>Pseudomonadota</taxon>
        <taxon>Alphaproteobacteria</taxon>
        <taxon>Hyphomicrobiales</taxon>
        <taxon>Hyphomicrobiaceae</taxon>
        <taxon>Hyphomicrobium</taxon>
    </lineage>
</organism>
<dbReference type="InterPro" id="IPR021848">
    <property type="entry name" value="HODM_asu-like"/>
</dbReference>
<reference evidence="1 2" key="1">
    <citation type="journal article" date="2013" name="Genome Announc.">
        <title>Genome sequences for three denitrifying bacterial strains isolated from a uranium- and nitrate-contaminated subsurface environment.</title>
        <authorList>
            <person name="Venkatramanan R."/>
            <person name="Prakash O."/>
            <person name="Woyke T."/>
            <person name="Chain P."/>
            <person name="Goodwin L.A."/>
            <person name="Watson D."/>
            <person name="Brooks S."/>
            <person name="Kostka J.E."/>
            <person name="Green S.J."/>
        </authorList>
    </citation>
    <scope>NUCLEOTIDE SEQUENCE [LARGE SCALE GENOMIC DNA]</scope>
    <source>
        <strain evidence="1 2">1NES1</strain>
    </source>
</reference>
<sequence>MNTFFKDETFRNDFTFQNSPEAIARFPFPFWEDKYMYSVNMEPHAKAGAPGSVYEFPIDIDEHYVSDMRDRALVLAEDPLRCQALPHMMSAQWDMLELLMTSMAEAYPKLFTLNRRGDEWHWTNRPLRIEDKFHFGDATTLPYEPMEYITRQCQGDFAVLDQRENNLWMDAGIATSQADWSLDFDIGMNFMEWHGPVPLAHEIGVFDRALKFLLNLQQGKPVRRLNWTMTINPRLDTSPENYDKWGIDRGTVTPENVGDKVHLRVELQALWRLPRSNAMLFSIRAYLLKMRELVTNPDWARRFHRVLKFLPPELADCKGLTRYRDVTVDWLAKYDDGKPTPMGFLFK</sequence>
<name>N0B865_9HYPH</name>
<dbReference type="KEGG" id="hdt:HYPDE_25258"/>
<dbReference type="AlphaFoldDB" id="N0B865"/>
<dbReference type="RefSeq" id="WP_015596773.1">
    <property type="nucleotide sequence ID" value="NC_021172.1"/>
</dbReference>
<accession>N0B865</accession>
<dbReference type="STRING" id="670307.HYPDE_25258"/>
<evidence type="ECO:0008006" key="3">
    <source>
        <dbReference type="Google" id="ProtNLM"/>
    </source>
</evidence>
<evidence type="ECO:0000313" key="2">
    <source>
        <dbReference type="Proteomes" id="UP000005952"/>
    </source>
</evidence>
<dbReference type="eggNOG" id="ENOG502Z7ZS">
    <property type="taxonomic scope" value="Bacteria"/>
</dbReference>
<keyword evidence="2" id="KW-1185">Reference proteome</keyword>
<dbReference type="Pfam" id="PF11927">
    <property type="entry name" value="HODM_asu-like"/>
    <property type="match status" value="1"/>
</dbReference>
<protein>
    <recommendedName>
        <fullName evidence="3">DUF3445 domain-containing protein</fullName>
    </recommendedName>
</protein>
<dbReference type="Proteomes" id="UP000005952">
    <property type="component" value="Chromosome"/>
</dbReference>
<dbReference type="OrthoDB" id="5242510at2"/>
<proteinExistence type="predicted"/>
<dbReference type="HOGENOM" id="CLU_025462_1_0_5"/>
<dbReference type="EMBL" id="CP005587">
    <property type="protein sequence ID" value="AGK56736.1"/>
    <property type="molecule type" value="Genomic_DNA"/>
</dbReference>